<reference evidence="2" key="1">
    <citation type="journal article" date="2023" name="G3 (Bethesda)">
        <title>A reference genome for the long-term kleptoplast-retaining sea slug Elysia crispata morphotype clarki.</title>
        <authorList>
            <person name="Eastman K.E."/>
            <person name="Pendleton A.L."/>
            <person name="Shaikh M.A."/>
            <person name="Suttiyut T."/>
            <person name="Ogas R."/>
            <person name="Tomko P."/>
            <person name="Gavelis G."/>
            <person name="Widhalm J.R."/>
            <person name="Wisecaver J.H."/>
        </authorList>
    </citation>
    <scope>NUCLEOTIDE SEQUENCE</scope>
    <source>
        <strain evidence="2">ECLA1</strain>
    </source>
</reference>
<name>A0AAE0ZCE3_9GAST</name>
<feature type="region of interest" description="Disordered" evidence="1">
    <location>
        <begin position="1"/>
        <end position="25"/>
    </location>
</feature>
<accession>A0AAE0ZCE3</accession>
<dbReference type="AlphaFoldDB" id="A0AAE0ZCE3"/>
<comment type="caution">
    <text evidence="2">The sequence shown here is derived from an EMBL/GenBank/DDBJ whole genome shotgun (WGS) entry which is preliminary data.</text>
</comment>
<evidence type="ECO:0000313" key="2">
    <source>
        <dbReference type="EMBL" id="KAK3766600.1"/>
    </source>
</evidence>
<sequence length="88" mass="9748">MASVGHEAEGFNFAPSRTHSESVPINDGGLQSSLFFFLPAPPKPRLEVQPTKPHLNISEIVRPARRWRDGAMVVKHDVCPITPCVLDF</sequence>
<evidence type="ECO:0000313" key="3">
    <source>
        <dbReference type="Proteomes" id="UP001283361"/>
    </source>
</evidence>
<gene>
    <name evidence="2" type="ORF">RRG08_042380</name>
</gene>
<proteinExistence type="predicted"/>
<keyword evidence="3" id="KW-1185">Reference proteome</keyword>
<feature type="compositionally biased region" description="Polar residues" evidence="1">
    <location>
        <begin position="15"/>
        <end position="25"/>
    </location>
</feature>
<organism evidence="2 3">
    <name type="scientific">Elysia crispata</name>
    <name type="common">lettuce slug</name>
    <dbReference type="NCBI Taxonomy" id="231223"/>
    <lineage>
        <taxon>Eukaryota</taxon>
        <taxon>Metazoa</taxon>
        <taxon>Spiralia</taxon>
        <taxon>Lophotrochozoa</taxon>
        <taxon>Mollusca</taxon>
        <taxon>Gastropoda</taxon>
        <taxon>Heterobranchia</taxon>
        <taxon>Euthyneura</taxon>
        <taxon>Panpulmonata</taxon>
        <taxon>Sacoglossa</taxon>
        <taxon>Placobranchoidea</taxon>
        <taxon>Plakobranchidae</taxon>
        <taxon>Elysia</taxon>
    </lineage>
</organism>
<dbReference type="Proteomes" id="UP001283361">
    <property type="component" value="Unassembled WGS sequence"/>
</dbReference>
<evidence type="ECO:0000256" key="1">
    <source>
        <dbReference type="SAM" id="MobiDB-lite"/>
    </source>
</evidence>
<protein>
    <submittedName>
        <fullName evidence="2">Uncharacterized protein</fullName>
    </submittedName>
</protein>
<dbReference type="EMBL" id="JAWDGP010004208">
    <property type="protein sequence ID" value="KAK3766600.1"/>
    <property type="molecule type" value="Genomic_DNA"/>
</dbReference>